<organism evidence="1 2">
    <name type="scientific">Shewanella eurypsychrophilus</name>
    <dbReference type="NCBI Taxonomy" id="2593656"/>
    <lineage>
        <taxon>Bacteria</taxon>
        <taxon>Pseudomonadati</taxon>
        <taxon>Pseudomonadota</taxon>
        <taxon>Gammaproteobacteria</taxon>
        <taxon>Alteromonadales</taxon>
        <taxon>Shewanellaceae</taxon>
        <taxon>Shewanella</taxon>
    </lineage>
</organism>
<dbReference type="RefSeq" id="WP_142870957.1">
    <property type="nucleotide sequence ID" value="NZ_CP045503.2"/>
</dbReference>
<proteinExistence type="predicted"/>
<sequence>MGDKLRELGAFYAYTNSQLTVALADNASRGFSGDERGYIALGMGLIAPLDTAEAVVDLDEYA</sequence>
<dbReference type="EMBL" id="CP045503">
    <property type="protein sequence ID" value="QPG58286.1"/>
    <property type="molecule type" value="Genomic_DNA"/>
</dbReference>
<gene>
    <name evidence="1" type="ORF">FM038_013140</name>
</gene>
<accession>A0ABX6V8Z7</accession>
<keyword evidence="2" id="KW-1185">Reference proteome</keyword>
<evidence type="ECO:0000313" key="2">
    <source>
        <dbReference type="Proteomes" id="UP000316416"/>
    </source>
</evidence>
<reference evidence="1" key="1">
    <citation type="submission" date="2021-07" db="EMBL/GenBank/DDBJ databases">
        <title>Shewanella sp. YLB-07 whole genome sequence.</title>
        <authorList>
            <person name="Yu L."/>
        </authorList>
    </citation>
    <scope>NUCLEOTIDE SEQUENCE</scope>
    <source>
        <strain evidence="1">YLB-08</strain>
    </source>
</reference>
<protein>
    <submittedName>
        <fullName evidence="1">Uncharacterized protein</fullName>
    </submittedName>
</protein>
<evidence type="ECO:0000313" key="1">
    <source>
        <dbReference type="EMBL" id="QPG58286.1"/>
    </source>
</evidence>
<dbReference type="Proteomes" id="UP000316416">
    <property type="component" value="Chromosome"/>
</dbReference>
<name>A0ABX6V8Z7_9GAMM</name>